<organism evidence="3">
    <name type="scientific">Melampsora larici-populina (strain 98AG31 / pathotype 3-4-7)</name>
    <name type="common">Poplar leaf rust fungus</name>
    <dbReference type="NCBI Taxonomy" id="747676"/>
    <lineage>
        <taxon>Eukaryota</taxon>
        <taxon>Fungi</taxon>
        <taxon>Dikarya</taxon>
        <taxon>Basidiomycota</taxon>
        <taxon>Pucciniomycotina</taxon>
        <taxon>Pucciniomycetes</taxon>
        <taxon>Pucciniales</taxon>
        <taxon>Melampsoraceae</taxon>
        <taxon>Melampsora</taxon>
    </lineage>
</organism>
<dbReference type="Proteomes" id="UP000001072">
    <property type="component" value="Unassembled WGS sequence"/>
</dbReference>
<dbReference type="PROSITE" id="PS51257">
    <property type="entry name" value="PROKAR_LIPOPROTEIN"/>
    <property type="match status" value="1"/>
</dbReference>
<feature type="region of interest" description="Disordered" evidence="1">
    <location>
        <begin position="598"/>
        <end position="627"/>
    </location>
</feature>
<name>F4SE90_MELLP</name>
<dbReference type="EMBL" id="GL883378">
    <property type="protein sequence ID" value="EGF97034.1"/>
    <property type="molecule type" value="Genomic_DNA"/>
</dbReference>
<feature type="compositionally biased region" description="Low complexity" evidence="1">
    <location>
        <begin position="447"/>
        <end position="457"/>
    </location>
</feature>
<feature type="region of interest" description="Disordered" evidence="1">
    <location>
        <begin position="428"/>
        <end position="457"/>
    </location>
</feature>
<keyword evidence="3" id="KW-1185">Reference proteome</keyword>
<dbReference type="eggNOG" id="ENOG502SWXU">
    <property type="taxonomic scope" value="Eukaryota"/>
</dbReference>
<dbReference type="InParanoid" id="F4SE90"/>
<evidence type="ECO:0000313" key="3">
    <source>
        <dbReference type="Proteomes" id="UP000001072"/>
    </source>
</evidence>
<dbReference type="KEGG" id="mlr:MELLADRAFT_89420"/>
<dbReference type="RefSeq" id="XP_007419694.1">
    <property type="nucleotide sequence ID" value="XM_007419632.1"/>
</dbReference>
<dbReference type="VEuPathDB" id="FungiDB:MELLADRAFT_89420"/>
<protein>
    <submittedName>
        <fullName evidence="2">Uncharacterized protein</fullName>
    </submittedName>
</protein>
<feature type="region of interest" description="Disordered" evidence="1">
    <location>
        <begin position="250"/>
        <end position="279"/>
    </location>
</feature>
<sequence>MNGNRYIKHQFMRIDPSPLNSPHVNSLVGFACPTCLENGKITPMKYIAYNYANDSWCVACGITPPKPPPNSGLPKPRGHFYRTWLGPQLKQEIASINAGLWPPSPFATPASASAITALNNDAPEERPTASQQILNQFLPAPLPKNPSKAAEVLCRGVDGRTGQAHSRQVARKGNQQCVYQACASVSLHLSLSWLFLIRTLIPENLQCCQTLGTLPCGAKRHKRETGGGEPALSVNLPAPAPLPLPASIAPTQPGPSSQGLSTTSTHRRITHQSAQTGGKLAHELTQEQLAALFDMRAARREEMKTNARLATDSSKVVDVIWWSEAGQDPQVITFEAPQWPRFMFTQFSSLITEATVKASLSEGTTWTRRLSLWDPNFLAWRSVPIEVPNLLPTFPRQIFVKLDHIDASNCPQLDRMLYRAYESDETFTSGPNIPHASGSRLTTTPISTPSQQLPQRQQSPFHLQQEDVPDVIWIQDQFTSAGPSIAKSNTNQPPKTSTTLVLGQAKKLPWPNDEAPLHDVVDWVDLTKTSGLARLKSWKISFGENFTASESTIYRYHRWIKFIEDVGEGRIAAWEHAQKAVGTPVTIEAARKEFSLEYQAAGAPPKRKDTSSMPEVENLRKKRKLGE</sequence>
<gene>
    <name evidence="2" type="ORF">MELLADRAFT_89420</name>
</gene>
<evidence type="ECO:0000313" key="2">
    <source>
        <dbReference type="EMBL" id="EGF97034.1"/>
    </source>
</evidence>
<dbReference type="GeneID" id="18935183"/>
<dbReference type="AlphaFoldDB" id="F4SE90"/>
<feature type="compositionally biased region" description="Polar residues" evidence="1">
    <location>
        <begin position="254"/>
        <end position="264"/>
    </location>
</feature>
<reference evidence="3" key="1">
    <citation type="journal article" date="2011" name="Proc. Natl. Acad. Sci. U.S.A.">
        <title>Obligate biotrophy features unraveled by the genomic analysis of rust fungi.</title>
        <authorList>
            <person name="Duplessis S."/>
            <person name="Cuomo C.A."/>
            <person name="Lin Y.-C."/>
            <person name="Aerts A."/>
            <person name="Tisserant E."/>
            <person name="Veneault-Fourrey C."/>
            <person name="Joly D.L."/>
            <person name="Hacquard S."/>
            <person name="Amselem J."/>
            <person name="Cantarel B.L."/>
            <person name="Chiu R."/>
            <person name="Coutinho P.M."/>
            <person name="Feau N."/>
            <person name="Field M."/>
            <person name="Frey P."/>
            <person name="Gelhaye E."/>
            <person name="Goldberg J."/>
            <person name="Grabherr M.G."/>
            <person name="Kodira C.D."/>
            <person name="Kohler A."/>
            <person name="Kuees U."/>
            <person name="Lindquist E.A."/>
            <person name="Lucas S.M."/>
            <person name="Mago R."/>
            <person name="Mauceli E."/>
            <person name="Morin E."/>
            <person name="Murat C."/>
            <person name="Pangilinan J.L."/>
            <person name="Park R."/>
            <person name="Pearson M."/>
            <person name="Quesneville H."/>
            <person name="Rouhier N."/>
            <person name="Sakthikumar S."/>
            <person name="Salamov A.A."/>
            <person name="Schmutz J."/>
            <person name="Selles B."/>
            <person name="Shapiro H."/>
            <person name="Tanguay P."/>
            <person name="Tuskan G.A."/>
            <person name="Henrissat B."/>
            <person name="Van de Peer Y."/>
            <person name="Rouze P."/>
            <person name="Ellis J.G."/>
            <person name="Dodds P.N."/>
            <person name="Schein J.E."/>
            <person name="Zhong S."/>
            <person name="Hamelin R.C."/>
            <person name="Grigoriev I.V."/>
            <person name="Szabo L.J."/>
            <person name="Martin F."/>
        </authorList>
    </citation>
    <scope>NUCLEOTIDE SEQUENCE [LARGE SCALE GENOMIC DNA]</scope>
    <source>
        <strain evidence="3">98AG31 / pathotype 3-4-7</strain>
    </source>
</reference>
<proteinExistence type="predicted"/>
<evidence type="ECO:0000256" key="1">
    <source>
        <dbReference type="SAM" id="MobiDB-lite"/>
    </source>
</evidence>
<dbReference type="HOGENOM" id="CLU_462374_0_0_1"/>
<accession>F4SE90</accession>